<evidence type="ECO:0000256" key="1">
    <source>
        <dbReference type="SAM" id="MobiDB-lite"/>
    </source>
</evidence>
<dbReference type="STRING" id="52441.SAMN05216302_100220"/>
<reference evidence="3" key="1">
    <citation type="submission" date="2016-10" db="EMBL/GenBank/DDBJ databases">
        <authorList>
            <person name="Varghese N."/>
            <person name="Submissions S."/>
        </authorList>
    </citation>
    <scope>NUCLEOTIDE SEQUENCE [LARGE SCALE GENOMIC DNA]</scope>
    <source>
        <strain evidence="3">Nm69</strain>
    </source>
</reference>
<feature type="region of interest" description="Disordered" evidence="1">
    <location>
        <begin position="57"/>
        <end position="117"/>
    </location>
</feature>
<dbReference type="EMBL" id="FOSP01000002">
    <property type="protein sequence ID" value="SFK21425.1"/>
    <property type="molecule type" value="Genomic_DNA"/>
</dbReference>
<feature type="compositionally biased region" description="Polar residues" evidence="1">
    <location>
        <begin position="71"/>
        <end position="81"/>
    </location>
</feature>
<keyword evidence="3" id="KW-1185">Reference proteome</keyword>
<evidence type="ECO:0000313" key="3">
    <source>
        <dbReference type="Proteomes" id="UP000199533"/>
    </source>
</evidence>
<gene>
    <name evidence="2" type="ORF">SAMN05216302_100220</name>
</gene>
<protein>
    <recommendedName>
        <fullName evidence="4">MetA-pathway of phenol degradation</fullName>
    </recommendedName>
</protein>
<evidence type="ECO:0000313" key="2">
    <source>
        <dbReference type="EMBL" id="SFK21425.1"/>
    </source>
</evidence>
<dbReference type="AlphaFoldDB" id="A0A1I3XPL0"/>
<proteinExistence type="predicted"/>
<organism evidence="2 3">
    <name type="scientific">Nitrosomonas aestuarii</name>
    <dbReference type="NCBI Taxonomy" id="52441"/>
    <lineage>
        <taxon>Bacteria</taxon>
        <taxon>Pseudomonadati</taxon>
        <taxon>Pseudomonadota</taxon>
        <taxon>Betaproteobacteria</taxon>
        <taxon>Nitrosomonadales</taxon>
        <taxon>Nitrosomonadaceae</taxon>
        <taxon>Nitrosomonas</taxon>
    </lineage>
</organism>
<name>A0A1I3XPL0_9PROT</name>
<accession>A0A1I3XPL0</accession>
<evidence type="ECO:0008006" key="4">
    <source>
        <dbReference type="Google" id="ProtNLM"/>
    </source>
</evidence>
<dbReference type="Proteomes" id="UP000199533">
    <property type="component" value="Unassembled WGS sequence"/>
</dbReference>
<sequence length="412" mass="45301">MTGSFAQTGKSEGTLEQYKELLVEQERKFEQQRQLLNEQGKELERLRERLDALSQQTANISEKVSPPKESLPTQATASTPQAKEEEKKPSDQPPTGPVGQAPPQTTDPERPPEMPRLSETVGGVLTKKGNIVVEPSLAYAFSDNNRVFLDAFTFLPAIVIGLTDIREVKRHSLFASLGLRYGVTNRFEVEARVPYVYRADIQRSRPVSIGSSINETFNADGNNIGDIELAARYQLTTGSNGWPILVGNLITTLPTGKSPFDIEFVESQEVPGAMFPTEAPTGIGFFTFQPSVTALYPTDPAVFFSNINYTYTMSTNENAGKINPGDAVGLTFGMGFAVNNRSSFNLGYSHRHFFNTYVSGDKIGGSALDIGQLLLGYSFKYSKRTNYNLSVGVGTTNNAQDINLNFRVPMTF</sequence>
<dbReference type="RefSeq" id="WP_211753337.1">
    <property type="nucleotide sequence ID" value="NZ_FOSP01000002.1"/>
</dbReference>